<dbReference type="SUPFAM" id="SSF51735">
    <property type="entry name" value="NAD(P)-binding Rossmann-fold domains"/>
    <property type="match status" value="1"/>
</dbReference>
<dbReference type="SUPFAM" id="SSF51182">
    <property type="entry name" value="RmlC-like cupins"/>
    <property type="match status" value="1"/>
</dbReference>
<dbReference type="InterPro" id="IPR014710">
    <property type="entry name" value="RmlC-like_jellyroll"/>
</dbReference>
<dbReference type="Gene3D" id="3.40.50.720">
    <property type="entry name" value="NAD(P)-binding Rossmann-like Domain"/>
    <property type="match status" value="1"/>
</dbReference>
<comment type="similarity">
    <text evidence="2 5">Belongs to the dTDP-4-dehydrorhamnose reductase family.</text>
</comment>
<dbReference type="InterPro" id="IPR036291">
    <property type="entry name" value="NAD(P)-bd_dom_sf"/>
</dbReference>
<dbReference type="InterPro" id="IPR029903">
    <property type="entry name" value="RmlD-like-bd"/>
</dbReference>
<dbReference type="Gene3D" id="3.90.25.10">
    <property type="entry name" value="UDP-galactose 4-epimerase, domain 1"/>
    <property type="match status" value="1"/>
</dbReference>
<reference evidence="7 8" key="1">
    <citation type="submission" date="2013-09" db="EMBL/GenBank/DDBJ databases">
        <title>Complete genome sequence of Corynebacterium doosanense CAU 212(T) (=DSM 45436(T)), isolated from activated sludge.</title>
        <authorList>
            <person name="Schaffert L."/>
            <person name="Albersmeier A."/>
            <person name="Kalinowski J."/>
            <person name="Ruckert C."/>
        </authorList>
    </citation>
    <scope>NUCLEOTIDE SEQUENCE [LARGE SCALE GENOMIC DNA]</scope>
    <source>
        <strain evidence="7 8">CAU 212</strain>
    </source>
</reference>
<dbReference type="AlphaFoldDB" id="A0A097IDJ3"/>
<dbReference type="GO" id="GO:0008830">
    <property type="term" value="F:dTDP-4-dehydrorhamnose 3,5-epimerase activity"/>
    <property type="evidence" value="ECO:0007669"/>
    <property type="project" value="InterPro"/>
</dbReference>
<gene>
    <name evidence="7" type="ORF">CDOO_02160</name>
</gene>
<protein>
    <recommendedName>
        <fullName evidence="5">dTDP-4-dehydrorhamnose reductase</fullName>
        <ecNumber evidence="5">1.1.1.133</ecNumber>
    </recommendedName>
</protein>
<evidence type="ECO:0000256" key="3">
    <source>
        <dbReference type="PIRSR" id="PIRSR600888-1"/>
    </source>
</evidence>
<dbReference type="InterPro" id="IPR005913">
    <property type="entry name" value="dTDP_dehydrorham_reduct"/>
</dbReference>
<dbReference type="STRING" id="558173.CDOO_02160"/>
<dbReference type="eggNOG" id="COG1091">
    <property type="taxonomic scope" value="Bacteria"/>
</dbReference>
<feature type="domain" description="RmlD-like substrate binding" evidence="6">
    <location>
        <begin position="162"/>
        <end position="431"/>
    </location>
</feature>
<evidence type="ECO:0000313" key="8">
    <source>
        <dbReference type="Proteomes" id="UP000029914"/>
    </source>
</evidence>
<comment type="function">
    <text evidence="5">Catalyzes the reduction of dTDP-6-deoxy-L-lyxo-4-hexulose to yield dTDP-L-rhamnose.</text>
</comment>
<dbReference type="GO" id="GO:0005829">
    <property type="term" value="C:cytosol"/>
    <property type="evidence" value="ECO:0007669"/>
    <property type="project" value="TreeGrafter"/>
</dbReference>
<evidence type="ECO:0000256" key="2">
    <source>
        <dbReference type="ARBA" id="ARBA00010944"/>
    </source>
</evidence>
<dbReference type="eggNOG" id="COG1898">
    <property type="taxonomic scope" value="Bacteria"/>
</dbReference>
<keyword evidence="8" id="KW-1185">Reference proteome</keyword>
<name>A0A097IDJ3_9CORY</name>
<dbReference type="PANTHER" id="PTHR10491">
    <property type="entry name" value="DTDP-4-DEHYDRORHAMNOSE REDUCTASE"/>
    <property type="match status" value="1"/>
</dbReference>
<dbReference type="Pfam" id="PF04321">
    <property type="entry name" value="RmlD_sub_bind"/>
    <property type="match status" value="1"/>
</dbReference>
<proteinExistence type="inferred from homology"/>
<feature type="active site" description="Proton donor" evidence="3">
    <location>
        <position position="115"/>
    </location>
</feature>
<evidence type="ECO:0000259" key="6">
    <source>
        <dbReference type="Pfam" id="PF04321"/>
    </source>
</evidence>
<feature type="active site" description="Proton acceptor" evidence="3">
    <location>
        <position position="51"/>
    </location>
</feature>
<evidence type="ECO:0000256" key="4">
    <source>
        <dbReference type="PIRSR" id="PIRSR600888-3"/>
    </source>
</evidence>
<dbReference type="UniPathway" id="UPA00124"/>
<dbReference type="OrthoDB" id="9803892at2"/>
<organism evidence="7 8">
    <name type="scientific">Corynebacterium doosanense CAU 212 = DSM 45436</name>
    <dbReference type="NCBI Taxonomy" id="558173"/>
    <lineage>
        <taxon>Bacteria</taxon>
        <taxon>Bacillati</taxon>
        <taxon>Actinomycetota</taxon>
        <taxon>Actinomycetes</taxon>
        <taxon>Mycobacteriales</taxon>
        <taxon>Corynebacteriaceae</taxon>
        <taxon>Corynebacterium</taxon>
    </lineage>
</organism>
<dbReference type="CDD" id="cd05254">
    <property type="entry name" value="dTDP_HR_like_SDR_e"/>
    <property type="match status" value="1"/>
</dbReference>
<keyword evidence="5" id="KW-0521">NADP</keyword>
<dbReference type="KEGG" id="cdo:CDOO_02160"/>
<dbReference type="HOGENOM" id="CLU_045518_6_2_11"/>
<dbReference type="EMBL" id="CP006764">
    <property type="protein sequence ID" value="AIT60189.1"/>
    <property type="molecule type" value="Genomic_DNA"/>
</dbReference>
<dbReference type="EC" id="1.1.1.133" evidence="5"/>
<dbReference type="NCBIfam" id="TIGR01214">
    <property type="entry name" value="rmlD"/>
    <property type="match status" value="1"/>
</dbReference>
<comment type="pathway">
    <text evidence="5">Carbohydrate biosynthesis; dTDP-L-rhamnose biosynthesis.</text>
</comment>
<dbReference type="RefSeq" id="WP_018021419.1">
    <property type="nucleotide sequence ID" value="NZ_AQUX01000002.1"/>
</dbReference>
<dbReference type="Pfam" id="PF00908">
    <property type="entry name" value="dTDP_sugar_isom"/>
    <property type="match status" value="1"/>
</dbReference>
<accession>A0A097IDJ3</accession>
<keyword evidence="5" id="KW-0560">Oxidoreductase</keyword>
<evidence type="ECO:0000256" key="5">
    <source>
        <dbReference type="RuleBase" id="RU364082"/>
    </source>
</evidence>
<evidence type="ECO:0000313" key="7">
    <source>
        <dbReference type="EMBL" id="AIT60189.1"/>
    </source>
</evidence>
<evidence type="ECO:0000256" key="1">
    <source>
        <dbReference type="ARBA" id="ARBA00010154"/>
    </source>
</evidence>
<dbReference type="GO" id="GO:0008831">
    <property type="term" value="F:dTDP-4-dehydrorhamnose reductase activity"/>
    <property type="evidence" value="ECO:0007669"/>
    <property type="project" value="UniProtKB-EC"/>
</dbReference>
<dbReference type="Gene3D" id="2.60.120.10">
    <property type="entry name" value="Jelly Rolls"/>
    <property type="match status" value="1"/>
</dbReference>
<dbReference type="InterPro" id="IPR011051">
    <property type="entry name" value="RmlC_Cupin_sf"/>
</dbReference>
<feature type="site" description="Participates in a stacking interaction with the thymidine ring of dTDP-4-oxo-6-deoxyglucose" evidence="4">
    <location>
        <position position="121"/>
    </location>
</feature>
<sequence>MIEGLQVIDLTVHADARGWFKENWRAGWLDFTPVQQNVSFNADKATTRGLHAEPWDKLVSVATGRVFGAWLDLREGSATFGETYTHEIGPETAVFVPRGVANGFQALIDDTTYTYLVNDHWSPDAEYANVSYRNIDWPLEPANLSEKDLAHPMTTDPLPAKKILVTGADGQLGRALQKVLGDRGEYCARAQFDITDPPELRWRDYSAIINAAAYNDVDGAESDRAQAWAVNAEGPAKLARIAQANDLTFVHVSTDYVFDGSRDSYSEDAPVAPLSFYGATKAAGDAAAAVAQKHYVVRTQWVYGDGANFVDTMRRLADRGVEPRVVHDQVGRVTSADDLARAIVHLLDTRADYGIYNVTGTGDPVGRDIIAMAIFIALGHDPAEIHPVSTADFHGETDHAQRPSRSVLDTAKIEATGFTPTNWRVGLALYLS</sequence>
<dbReference type="PANTHER" id="PTHR10491:SF4">
    <property type="entry name" value="METHIONINE ADENOSYLTRANSFERASE 2 SUBUNIT BETA"/>
    <property type="match status" value="1"/>
</dbReference>
<dbReference type="Proteomes" id="UP000029914">
    <property type="component" value="Chromosome"/>
</dbReference>
<dbReference type="GO" id="GO:0019305">
    <property type="term" value="P:dTDP-rhamnose biosynthetic process"/>
    <property type="evidence" value="ECO:0007669"/>
    <property type="project" value="UniProtKB-UniPathway"/>
</dbReference>
<dbReference type="InterPro" id="IPR000888">
    <property type="entry name" value="RmlC-like"/>
</dbReference>
<comment type="similarity">
    <text evidence="1">Belongs to the dTDP-4-dehydrorhamnose 3,5-epimerase family.</text>
</comment>